<evidence type="ECO:0000313" key="9">
    <source>
        <dbReference type="EMBL" id="SIQ23868.1"/>
    </source>
</evidence>
<evidence type="ECO:0000256" key="1">
    <source>
        <dbReference type="ARBA" id="ARBA00006479"/>
    </source>
</evidence>
<gene>
    <name evidence="9" type="ORF">SAMN05421833_101238</name>
</gene>
<evidence type="ECO:0000256" key="2">
    <source>
        <dbReference type="ARBA" id="ARBA00012323"/>
    </source>
</evidence>
<dbReference type="PANTHER" id="PTHR18964">
    <property type="entry name" value="ROK (REPRESSOR, ORF, KINASE) FAMILY"/>
    <property type="match status" value="1"/>
</dbReference>
<evidence type="ECO:0000256" key="4">
    <source>
        <dbReference type="ARBA" id="ARBA00022679"/>
    </source>
</evidence>
<dbReference type="SUPFAM" id="SSF53067">
    <property type="entry name" value="Actin-like ATPase domain"/>
    <property type="match status" value="1"/>
</dbReference>
<dbReference type="Gene3D" id="3.30.420.40">
    <property type="match status" value="2"/>
</dbReference>
<evidence type="ECO:0000256" key="8">
    <source>
        <dbReference type="ARBA" id="ARBA00032386"/>
    </source>
</evidence>
<accession>A0A1N6R4T4</accession>
<organism evidence="9 10">
    <name type="scientific">Microbispora rosea</name>
    <dbReference type="NCBI Taxonomy" id="58117"/>
    <lineage>
        <taxon>Bacteria</taxon>
        <taxon>Bacillati</taxon>
        <taxon>Actinomycetota</taxon>
        <taxon>Actinomycetes</taxon>
        <taxon>Streptosporangiales</taxon>
        <taxon>Streptosporangiaceae</taxon>
        <taxon>Microbispora</taxon>
    </lineage>
</organism>
<dbReference type="STRING" id="58117.SAMN05421833_101238"/>
<protein>
    <recommendedName>
        <fullName evidence="3">Glucokinase</fullName>
        <ecNumber evidence="2">2.7.1.2</ecNumber>
    </recommendedName>
    <alternativeName>
        <fullName evidence="8">Glucose kinase</fullName>
    </alternativeName>
</protein>
<proteinExistence type="inferred from homology"/>
<dbReference type="EMBL" id="FTNI01000001">
    <property type="protein sequence ID" value="SIQ23868.1"/>
    <property type="molecule type" value="Genomic_DNA"/>
</dbReference>
<dbReference type="Proteomes" id="UP000186096">
    <property type="component" value="Unassembled WGS sequence"/>
</dbReference>
<reference evidence="10" key="1">
    <citation type="submission" date="2017-01" db="EMBL/GenBank/DDBJ databases">
        <authorList>
            <person name="Varghese N."/>
            <person name="Submissions S."/>
        </authorList>
    </citation>
    <scope>NUCLEOTIDE SEQUENCE [LARGE SCALE GENOMIC DNA]</scope>
    <source>
        <strain evidence="10">ATCC 12950</strain>
    </source>
</reference>
<dbReference type="GO" id="GO:0005524">
    <property type="term" value="F:ATP binding"/>
    <property type="evidence" value="ECO:0007669"/>
    <property type="project" value="UniProtKB-KW"/>
</dbReference>
<evidence type="ECO:0000256" key="6">
    <source>
        <dbReference type="ARBA" id="ARBA00022777"/>
    </source>
</evidence>
<dbReference type="GO" id="GO:0005737">
    <property type="term" value="C:cytoplasm"/>
    <property type="evidence" value="ECO:0007669"/>
    <property type="project" value="InterPro"/>
</dbReference>
<evidence type="ECO:0000256" key="7">
    <source>
        <dbReference type="ARBA" id="ARBA00022840"/>
    </source>
</evidence>
<dbReference type="GO" id="GO:0004340">
    <property type="term" value="F:glucokinase activity"/>
    <property type="evidence" value="ECO:0007669"/>
    <property type="project" value="UniProtKB-EC"/>
</dbReference>
<keyword evidence="4" id="KW-0808">Transferase</keyword>
<name>A0A1N6R4T4_9ACTN</name>
<dbReference type="InterPro" id="IPR043129">
    <property type="entry name" value="ATPase_NBD"/>
</dbReference>
<dbReference type="GeneID" id="97498320"/>
<dbReference type="InterPro" id="IPR000600">
    <property type="entry name" value="ROK"/>
</dbReference>
<comment type="similarity">
    <text evidence="1">Belongs to the ROK (NagC/XylR) family.</text>
</comment>
<dbReference type="Pfam" id="PF00480">
    <property type="entry name" value="ROK"/>
    <property type="match status" value="1"/>
</dbReference>
<dbReference type="GO" id="GO:0006096">
    <property type="term" value="P:glycolytic process"/>
    <property type="evidence" value="ECO:0007669"/>
    <property type="project" value="InterPro"/>
</dbReference>
<dbReference type="PANTHER" id="PTHR18964:SF173">
    <property type="entry name" value="GLUCOKINASE"/>
    <property type="match status" value="1"/>
</dbReference>
<dbReference type="AlphaFoldDB" id="A0A1N6R4T4"/>
<evidence type="ECO:0000313" key="10">
    <source>
        <dbReference type="Proteomes" id="UP000186096"/>
    </source>
</evidence>
<keyword evidence="10" id="KW-1185">Reference proteome</keyword>
<dbReference type="InterPro" id="IPR004654">
    <property type="entry name" value="ROK_glcA"/>
</dbReference>
<dbReference type="EC" id="2.7.1.2" evidence="2"/>
<keyword evidence="7" id="KW-0067">ATP-binding</keyword>
<dbReference type="PROSITE" id="PS01125">
    <property type="entry name" value="ROK"/>
    <property type="match status" value="1"/>
</dbReference>
<evidence type="ECO:0000256" key="3">
    <source>
        <dbReference type="ARBA" id="ARBA00014701"/>
    </source>
</evidence>
<evidence type="ECO:0000256" key="5">
    <source>
        <dbReference type="ARBA" id="ARBA00022741"/>
    </source>
</evidence>
<dbReference type="CDD" id="cd24061">
    <property type="entry name" value="ASKHA_NBD_ROK_SgGLK-like"/>
    <property type="match status" value="1"/>
</dbReference>
<sequence length="314" mass="32464">MALTIGVDVGGTKIAYGVVDEHGAILERGLRHSPAGSPEKMALTIADAVTELAARHSVEAVGIGAAGFVDETRSIIRFAPNLAWREEPLREKVGELVGLPVVVENDANAMAWGEYRFGAGRGESHVVCVTVGTGIGGGIVLGGELYRGRWGMGAELGHMQAVPGGRPCGCGNSGCWERYASGSSLLLEARNNAQADPDGAEHLLRLGGGSAEGIQGEHVTEAARQGDRAALAAFESLAQWLAQGLVDMAAVLDPGCFIIGGGVSGAADLFVDRVREEFAARLTGRGHRPLAEIRVAEMGPSAGLVGAGDLARLR</sequence>
<keyword evidence="5" id="KW-0547">Nucleotide-binding</keyword>
<dbReference type="RefSeq" id="WP_030508924.1">
    <property type="nucleotide sequence ID" value="NZ_CP192071.1"/>
</dbReference>
<dbReference type="OrthoDB" id="9810372at2"/>
<dbReference type="InterPro" id="IPR049874">
    <property type="entry name" value="ROK_cs"/>
</dbReference>
<keyword evidence="6 9" id="KW-0418">Kinase</keyword>
<dbReference type="NCBIfam" id="TIGR00744">
    <property type="entry name" value="ROK_glcA_fam"/>
    <property type="match status" value="1"/>
</dbReference>